<reference evidence="1" key="1">
    <citation type="submission" date="2018-02" db="EMBL/GenBank/DDBJ databases">
        <title>Rhizophora mucronata_Transcriptome.</title>
        <authorList>
            <person name="Meera S.P."/>
            <person name="Sreeshan A."/>
            <person name="Augustine A."/>
        </authorList>
    </citation>
    <scope>NUCLEOTIDE SEQUENCE</scope>
    <source>
        <tissue evidence="1">Leaf</tissue>
    </source>
</reference>
<protein>
    <submittedName>
        <fullName evidence="1">Uncharacterized protein</fullName>
    </submittedName>
</protein>
<dbReference type="EMBL" id="GGEC01074323">
    <property type="protein sequence ID" value="MBX54807.1"/>
    <property type="molecule type" value="Transcribed_RNA"/>
</dbReference>
<sequence length="50" mass="5584">MFADFQHIISATQVYVSFEHEEACQLFLICSTNISGTVNPTLKNAGKHKN</sequence>
<accession>A0A2P2PJC9</accession>
<name>A0A2P2PJC9_RHIMU</name>
<evidence type="ECO:0000313" key="1">
    <source>
        <dbReference type="EMBL" id="MBX54807.1"/>
    </source>
</evidence>
<dbReference type="AlphaFoldDB" id="A0A2P2PJC9"/>
<proteinExistence type="predicted"/>
<organism evidence="1">
    <name type="scientific">Rhizophora mucronata</name>
    <name type="common">Asiatic mangrove</name>
    <dbReference type="NCBI Taxonomy" id="61149"/>
    <lineage>
        <taxon>Eukaryota</taxon>
        <taxon>Viridiplantae</taxon>
        <taxon>Streptophyta</taxon>
        <taxon>Embryophyta</taxon>
        <taxon>Tracheophyta</taxon>
        <taxon>Spermatophyta</taxon>
        <taxon>Magnoliopsida</taxon>
        <taxon>eudicotyledons</taxon>
        <taxon>Gunneridae</taxon>
        <taxon>Pentapetalae</taxon>
        <taxon>rosids</taxon>
        <taxon>fabids</taxon>
        <taxon>Malpighiales</taxon>
        <taxon>Rhizophoraceae</taxon>
        <taxon>Rhizophora</taxon>
    </lineage>
</organism>